<dbReference type="Gramene" id="PNT76913">
    <property type="protein sequence ID" value="PNT76913"/>
    <property type="gene ID" value="BRADI_1g55517v3"/>
</dbReference>
<keyword evidence="4" id="KW-1185">Reference proteome</keyword>
<feature type="region of interest" description="Disordered" evidence="1">
    <location>
        <begin position="1"/>
        <end position="46"/>
    </location>
</feature>
<evidence type="ECO:0000313" key="3">
    <source>
        <dbReference type="EnsemblPlants" id="PNT76913"/>
    </source>
</evidence>
<name>A0A2K2DRL6_BRADI</name>
<evidence type="ECO:0000313" key="2">
    <source>
        <dbReference type="EMBL" id="PNT76913.1"/>
    </source>
</evidence>
<dbReference type="InParanoid" id="A0A2K2DRL6"/>
<dbReference type="EnsemblPlants" id="PNT76913">
    <property type="protein sequence ID" value="PNT76913"/>
    <property type="gene ID" value="BRADI_1g55517v3"/>
</dbReference>
<feature type="compositionally biased region" description="Low complexity" evidence="1">
    <location>
        <begin position="33"/>
        <end position="46"/>
    </location>
</feature>
<dbReference type="AlphaFoldDB" id="A0A2K2DRL6"/>
<accession>A0A2K2DRL6</accession>
<evidence type="ECO:0000256" key="1">
    <source>
        <dbReference type="SAM" id="MobiDB-lite"/>
    </source>
</evidence>
<evidence type="ECO:0000313" key="4">
    <source>
        <dbReference type="Proteomes" id="UP000008810"/>
    </source>
</evidence>
<dbReference type="EMBL" id="CM000880">
    <property type="protein sequence ID" value="PNT76913.1"/>
    <property type="molecule type" value="Genomic_DNA"/>
</dbReference>
<dbReference type="Proteomes" id="UP000008810">
    <property type="component" value="Chromosome 1"/>
</dbReference>
<reference evidence="3" key="3">
    <citation type="submission" date="2018-08" db="UniProtKB">
        <authorList>
            <consortium name="EnsemblPlants"/>
        </authorList>
    </citation>
    <scope>IDENTIFICATION</scope>
    <source>
        <strain evidence="3">cv. Bd21</strain>
    </source>
</reference>
<organism evidence="2">
    <name type="scientific">Brachypodium distachyon</name>
    <name type="common">Purple false brome</name>
    <name type="synonym">Trachynia distachya</name>
    <dbReference type="NCBI Taxonomy" id="15368"/>
    <lineage>
        <taxon>Eukaryota</taxon>
        <taxon>Viridiplantae</taxon>
        <taxon>Streptophyta</taxon>
        <taxon>Embryophyta</taxon>
        <taxon>Tracheophyta</taxon>
        <taxon>Spermatophyta</taxon>
        <taxon>Magnoliopsida</taxon>
        <taxon>Liliopsida</taxon>
        <taxon>Poales</taxon>
        <taxon>Poaceae</taxon>
        <taxon>BOP clade</taxon>
        <taxon>Pooideae</taxon>
        <taxon>Stipodae</taxon>
        <taxon>Brachypodieae</taxon>
        <taxon>Brachypodium</taxon>
    </lineage>
</organism>
<gene>
    <name evidence="2" type="ORF">BRADI_1g55517v3</name>
</gene>
<protein>
    <submittedName>
        <fullName evidence="2 3">Uncharacterized protein</fullName>
    </submittedName>
</protein>
<proteinExistence type="predicted"/>
<reference evidence="2 3" key="1">
    <citation type="journal article" date="2010" name="Nature">
        <title>Genome sequencing and analysis of the model grass Brachypodium distachyon.</title>
        <authorList>
            <consortium name="International Brachypodium Initiative"/>
        </authorList>
    </citation>
    <scope>NUCLEOTIDE SEQUENCE [LARGE SCALE GENOMIC DNA]</scope>
    <source>
        <strain evidence="2 3">Bd21</strain>
    </source>
</reference>
<sequence length="46" mass="5093">MERPATSIPPVHRRRNSKAAVSPPHWRRRPSRRVAAAPKAATAPAE</sequence>
<reference evidence="2" key="2">
    <citation type="submission" date="2017-06" db="EMBL/GenBank/DDBJ databases">
        <title>WGS assembly of Brachypodium distachyon.</title>
        <authorList>
            <consortium name="The International Brachypodium Initiative"/>
            <person name="Lucas S."/>
            <person name="Harmon-Smith M."/>
            <person name="Lail K."/>
            <person name="Tice H."/>
            <person name="Grimwood J."/>
            <person name="Bruce D."/>
            <person name="Barry K."/>
            <person name="Shu S."/>
            <person name="Lindquist E."/>
            <person name="Wang M."/>
            <person name="Pitluck S."/>
            <person name="Vogel J.P."/>
            <person name="Garvin D.F."/>
            <person name="Mockler T.C."/>
            <person name="Schmutz J."/>
            <person name="Rokhsar D."/>
            <person name="Bevan M.W."/>
        </authorList>
    </citation>
    <scope>NUCLEOTIDE SEQUENCE</scope>
    <source>
        <strain evidence="2">Bd21</strain>
    </source>
</reference>